<protein>
    <submittedName>
        <fullName evidence="1">Uncharacterized protein</fullName>
    </submittedName>
</protein>
<sequence>MEFSSPVVDTVLLLISSSGSSQGPTVSYYCTPAPRAAFIIPQVRSSSSRPLLLATRSGQDPSKTLHCGSKITTNCQLYAVPAVRGWLRHRGEKNSNWRYATHLPNPSPTPMPPTTHQWVQRLCQPHLLPRRLRRAGRQMPGRPVSQWARQGGEGSWGSLALVAADGDPLVPPVRRRGGLVDHRDVIKAHQSHKLQSTPQARRKEW</sequence>
<name>A0AAN8L3V3_9TELE</name>
<reference evidence="1 2" key="1">
    <citation type="submission" date="2021-04" db="EMBL/GenBank/DDBJ databases">
        <authorList>
            <person name="De Guttry C."/>
            <person name="Zahm M."/>
            <person name="Klopp C."/>
            <person name="Cabau C."/>
            <person name="Louis A."/>
            <person name="Berthelot C."/>
            <person name="Parey E."/>
            <person name="Roest Crollius H."/>
            <person name="Montfort J."/>
            <person name="Robinson-Rechavi M."/>
            <person name="Bucao C."/>
            <person name="Bouchez O."/>
            <person name="Gislard M."/>
            <person name="Lluch J."/>
            <person name="Milhes M."/>
            <person name="Lampietro C."/>
            <person name="Lopez Roques C."/>
            <person name="Donnadieu C."/>
            <person name="Braasch I."/>
            <person name="Desvignes T."/>
            <person name="Postlethwait J."/>
            <person name="Bobe J."/>
            <person name="Wedekind C."/>
            <person name="Guiguen Y."/>
        </authorList>
    </citation>
    <scope>NUCLEOTIDE SEQUENCE [LARGE SCALE GENOMIC DNA]</scope>
    <source>
        <strain evidence="1">Cs_M1</strain>
        <tissue evidence="1">Blood</tissue>
    </source>
</reference>
<dbReference type="EMBL" id="JAGTTL010000027">
    <property type="protein sequence ID" value="KAK6300735.1"/>
    <property type="molecule type" value="Genomic_DNA"/>
</dbReference>
<dbReference type="AlphaFoldDB" id="A0AAN8L3V3"/>
<proteinExistence type="predicted"/>
<comment type="caution">
    <text evidence="1">The sequence shown here is derived from an EMBL/GenBank/DDBJ whole genome shotgun (WGS) entry which is preliminary data.</text>
</comment>
<evidence type="ECO:0000313" key="2">
    <source>
        <dbReference type="Proteomes" id="UP001356427"/>
    </source>
</evidence>
<keyword evidence="2" id="KW-1185">Reference proteome</keyword>
<dbReference type="Proteomes" id="UP001356427">
    <property type="component" value="Unassembled WGS sequence"/>
</dbReference>
<accession>A0AAN8L3V3</accession>
<feature type="non-terminal residue" evidence="1">
    <location>
        <position position="205"/>
    </location>
</feature>
<organism evidence="1 2">
    <name type="scientific">Coregonus suidteri</name>
    <dbReference type="NCBI Taxonomy" id="861788"/>
    <lineage>
        <taxon>Eukaryota</taxon>
        <taxon>Metazoa</taxon>
        <taxon>Chordata</taxon>
        <taxon>Craniata</taxon>
        <taxon>Vertebrata</taxon>
        <taxon>Euteleostomi</taxon>
        <taxon>Actinopterygii</taxon>
        <taxon>Neopterygii</taxon>
        <taxon>Teleostei</taxon>
        <taxon>Protacanthopterygii</taxon>
        <taxon>Salmoniformes</taxon>
        <taxon>Salmonidae</taxon>
        <taxon>Coregoninae</taxon>
        <taxon>Coregonus</taxon>
    </lineage>
</organism>
<evidence type="ECO:0000313" key="1">
    <source>
        <dbReference type="EMBL" id="KAK6300735.1"/>
    </source>
</evidence>
<gene>
    <name evidence="1" type="ORF">J4Q44_G00288330</name>
</gene>